<dbReference type="Pfam" id="PF10081">
    <property type="entry name" value="Abhydrolase_9"/>
    <property type="match status" value="1"/>
</dbReference>
<keyword evidence="1" id="KW-0812">Transmembrane</keyword>
<evidence type="ECO:0000256" key="1">
    <source>
        <dbReference type="SAM" id="Phobius"/>
    </source>
</evidence>
<sequence>MRAGDALRPLRPLARAARRAATRVPLSAAGSLGAAGALWIATSPSLLPRTWWMWAINGAASTSCGYAVGAVGSRALRTALRTGLRALPSPSPLRARRLPRASGHLLRWGGGTALIAISTVSWLRGASRQGEISRLVGQEPKSLATPVVGTAAGLGISGALLLGVRALTATGRLYRAALRPHLPPPAVGAGSALLTAATGAIAVDLLWRGQVLARAMERAERANMLLSPGLRPPSSPLRSGGPGSTQLWETLGAAGRRIVAAGASADAIARATGAPALEPIRVYAGRRTGSSLEQTVAAMLAELDRTGAWEREVIVLFTGTGTGWLQQWSLSAIEMLTGGNCATASLQYSAWSSALNYLLDRRTPQQAGRLAFEAVRARIDALPASRRPRLLVAGESLGSFGGQAAFADAEDMLERTDGAVWTGTPGFTPIAGELTRTRERGSLQIAPVVGGGRHIRFATAPADLLRPLRPIGAPEAAPFGPWEAPRIAYVQHASDPVVWWSPRLLWEKPDWLRERAGRDVAPAVRWFPWITFWQLAADMPLSGEVGGGHGHSYHEELVAVWAGVLGLDPAIDRRAMIAAIRREGLPRG</sequence>
<feature type="transmembrane region" description="Helical" evidence="1">
    <location>
        <begin position="185"/>
        <end position="207"/>
    </location>
</feature>
<evidence type="ECO:0000313" key="4">
    <source>
        <dbReference type="EMBL" id="MCL6422583.1"/>
    </source>
</evidence>
<protein>
    <submittedName>
        <fullName evidence="4">Alpha/beta hydrolase</fullName>
    </submittedName>
</protein>
<feature type="domain" description="Alpha/beta-hydrolase catalytic" evidence="2">
    <location>
        <begin position="280"/>
        <end position="566"/>
    </location>
</feature>
<dbReference type="EMBL" id="JAKNCJ010000001">
    <property type="protein sequence ID" value="MCL6422583.1"/>
    <property type="molecule type" value="Genomic_DNA"/>
</dbReference>
<keyword evidence="1" id="KW-1133">Transmembrane helix</keyword>
<dbReference type="InterPro" id="IPR027788">
    <property type="entry name" value="Alpha/beta-hydrolase_N_dom"/>
</dbReference>
<comment type="caution">
    <text evidence="4">The sequence shown here is derived from an EMBL/GenBank/DDBJ whole genome shotgun (WGS) entry which is preliminary data.</text>
</comment>
<evidence type="ECO:0000313" key="5">
    <source>
        <dbReference type="Proteomes" id="UP001203761"/>
    </source>
</evidence>
<dbReference type="RefSeq" id="WP_249736678.1">
    <property type="nucleotide sequence ID" value="NZ_JAKNCJ010000001.1"/>
</dbReference>
<accession>A0ABT0QZD1</accession>
<name>A0ABT0QZD1_9MICO</name>
<dbReference type="Pfam" id="PF15420">
    <property type="entry name" value="Abhydrolase_9_N"/>
    <property type="match status" value="1"/>
</dbReference>
<feature type="domain" description="Alpha/beta-hydrolase N-terminal" evidence="3">
    <location>
        <begin position="43"/>
        <end position="262"/>
    </location>
</feature>
<dbReference type="Proteomes" id="UP001203761">
    <property type="component" value="Unassembled WGS sequence"/>
</dbReference>
<dbReference type="InterPro" id="IPR027787">
    <property type="entry name" value="Alpha/beta-hydrolase_catalytic"/>
</dbReference>
<keyword evidence="1" id="KW-0472">Membrane</keyword>
<dbReference type="GO" id="GO:0016787">
    <property type="term" value="F:hydrolase activity"/>
    <property type="evidence" value="ECO:0007669"/>
    <property type="project" value="UniProtKB-KW"/>
</dbReference>
<evidence type="ECO:0000259" key="3">
    <source>
        <dbReference type="Pfam" id="PF15420"/>
    </source>
</evidence>
<evidence type="ECO:0000259" key="2">
    <source>
        <dbReference type="Pfam" id="PF10081"/>
    </source>
</evidence>
<reference evidence="4" key="1">
    <citation type="submission" date="2022-02" db="EMBL/GenBank/DDBJ databases">
        <authorList>
            <person name="Lee M."/>
            <person name="Kim S.-J."/>
            <person name="Jung M.-Y."/>
        </authorList>
    </citation>
    <scope>NUCLEOTIDE SEQUENCE</scope>
    <source>
        <strain evidence="4">JHP9</strain>
    </source>
</reference>
<keyword evidence="4" id="KW-0378">Hydrolase</keyword>
<gene>
    <name evidence="4" type="ORF">Bequi_04145</name>
</gene>
<keyword evidence="5" id="KW-1185">Reference proteome</keyword>
<feature type="transmembrane region" description="Helical" evidence="1">
    <location>
        <begin position="20"/>
        <end position="40"/>
    </location>
</feature>
<proteinExistence type="predicted"/>
<feature type="transmembrane region" description="Helical" evidence="1">
    <location>
        <begin position="143"/>
        <end position="164"/>
    </location>
</feature>
<feature type="transmembrane region" description="Helical" evidence="1">
    <location>
        <begin position="52"/>
        <end position="71"/>
    </location>
</feature>
<organism evidence="4 5">
    <name type="scientific">Brachybacterium equifaecis</name>
    <dbReference type="NCBI Taxonomy" id="2910770"/>
    <lineage>
        <taxon>Bacteria</taxon>
        <taxon>Bacillati</taxon>
        <taxon>Actinomycetota</taxon>
        <taxon>Actinomycetes</taxon>
        <taxon>Micrococcales</taxon>
        <taxon>Dermabacteraceae</taxon>
        <taxon>Brachybacterium</taxon>
    </lineage>
</organism>
<feature type="transmembrane region" description="Helical" evidence="1">
    <location>
        <begin position="105"/>
        <end position="123"/>
    </location>
</feature>